<dbReference type="EMBL" id="WPIK01000007">
    <property type="protein sequence ID" value="MVN21811.1"/>
    <property type="molecule type" value="Genomic_DNA"/>
</dbReference>
<evidence type="ECO:0000313" key="2">
    <source>
        <dbReference type="Proteomes" id="UP000462014"/>
    </source>
</evidence>
<dbReference type="RefSeq" id="WP_157566455.1">
    <property type="nucleotide sequence ID" value="NZ_WPIK01000007.1"/>
</dbReference>
<sequence>MMIVISPTELSENMEKYLNLAEKERVVIQRGENETFELRKTGRVSNDPFFDNPQNIASIEQGMADIKAGRYKTFNPEKSVWENIL</sequence>
<evidence type="ECO:0008006" key="3">
    <source>
        <dbReference type="Google" id="ProtNLM"/>
    </source>
</evidence>
<proteinExistence type="predicted"/>
<protein>
    <recommendedName>
        <fullName evidence="3">Prevent-host-death protein</fullName>
    </recommendedName>
</protein>
<name>A0A7K1SWW2_9SPHI</name>
<evidence type="ECO:0000313" key="1">
    <source>
        <dbReference type="EMBL" id="MVN21811.1"/>
    </source>
</evidence>
<gene>
    <name evidence="1" type="ORF">GO621_09700</name>
</gene>
<dbReference type="AlphaFoldDB" id="A0A7K1SWW2"/>
<dbReference type="Proteomes" id="UP000462014">
    <property type="component" value="Unassembled WGS sequence"/>
</dbReference>
<accession>A0A7K1SWW2</accession>
<keyword evidence="2" id="KW-1185">Reference proteome</keyword>
<reference evidence="1 2" key="1">
    <citation type="submission" date="2019-12" db="EMBL/GenBank/DDBJ databases">
        <title>Mucilaginibacter sp. HMF7410 genome sequencing and assembly.</title>
        <authorList>
            <person name="Kang H."/>
            <person name="Cha I."/>
            <person name="Kim H."/>
            <person name="Joh K."/>
        </authorList>
    </citation>
    <scope>NUCLEOTIDE SEQUENCE [LARGE SCALE GENOMIC DNA]</scope>
    <source>
        <strain evidence="1 2">HMF7410</strain>
    </source>
</reference>
<comment type="caution">
    <text evidence="1">The sequence shown here is derived from an EMBL/GenBank/DDBJ whole genome shotgun (WGS) entry which is preliminary data.</text>
</comment>
<organism evidence="1 2">
    <name type="scientific">Mucilaginibacter arboris</name>
    <dbReference type="NCBI Taxonomy" id="2682090"/>
    <lineage>
        <taxon>Bacteria</taxon>
        <taxon>Pseudomonadati</taxon>
        <taxon>Bacteroidota</taxon>
        <taxon>Sphingobacteriia</taxon>
        <taxon>Sphingobacteriales</taxon>
        <taxon>Sphingobacteriaceae</taxon>
        <taxon>Mucilaginibacter</taxon>
    </lineage>
</organism>